<protein>
    <submittedName>
        <fullName evidence="1">Transcriptional regulator</fullName>
    </submittedName>
</protein>
<keyword evidence="2" id="KW-1185">Reference proteome</keyword>
<dbReference type="EMBL" id="VIAR01000005">
    <property type="protein sequence ID" value="TQD39171.1"/>
    <property type="molecule type" value="Genomic_DNA"/>
</dbReference>
<organism evidence="1 2">
    <name type="scientific">Haloflavibacter putidus</name>
    <dbReference type="NCBI Taxonomy" id="2576776"/>
    <lineage>
        <taxon>Bacteria</taxon>
        <taxon>Pseudomonadati</taxon>
        <taxon>Bacteroidota</taxon>
        <taxon>Flavobacteriia</taxon>
        <taxon>Flavobacteriales</taxon>
        <taxon>Flavobacteriaceae</taxon>
        <taxon>Haloflavibacter</taxon>
    </lineage>
</organism>
<dbReference type="AlphaFoldDB" id="A0A507ZRK7"/>
<dbReference type="InterPro" id="IPR032580">
    <property type="entry name" value="SatD"/>
</dbReference>
<sequence>MLAVLTGDIIFSKQVADATTYLHTLEKVLKHLRTESKYREIYRGDSFQIEIENPALAFYSAMCIKAALKQIKPLDVRIAIGFGEKTHTAKKVSQSNGSAFIRSGELFETLENSLKQNLAIKSDNTILDTEINTYINLALIAMNAWTPGAAEIVYLSLLHPTKSQSELGRLINIKQNTVSERLKRAYFEELQQFDKIFRQKITNEML</sequence>
<proteinExistence type="predicted"/>
<evidence type="ECO:0000313" key="2">
    <source>
        <dbReference type="Proteomes" id="UP000317169"/>
    </source>
</evidence>
<reference evidence="1 2" key="1">
    <citation type="submission" date="2019-06" db="EMBL/GenBank/DDBJ databases">
        <title>Flavibacter putida gen. nov., sp. nov., a novel marine bacterium of the family Flavobacteriaceae isolated from coastal seawater.</title>
        <authorList>
            <person name="Feng X."/>
        </authorList>
    </citation>
    <scope>NUCLEOTIDE SEQUENCE [LARGE SCALE GENOMIC DNA]</scope>
    <source>
        <strain evidence="1 2">PLHSN227</strain>
    </source>
</reference>
<evidence type="ECO:0000313" key="1">
    <source>
        <dbReference type="EMBL" id="TQD39171.1"/>
    </source>
</evidence>
<dbReference type="Pfam" id="PF16264">
    <property type="entry name" value="SatD"/>
    <property type="match status" value="1"/>
</dbReference>
<comment type="caution">
    <text evidence="1">The sequence shown here is derived from an EMBL/GenBank/DDBJ whole genome shotgun (WGS) entry which is preliminary data.</text>
</comment>
<gene>
    <name evidence="1" type="ORF">FKR84_07060</name>
</gene>
<accession>A0A507ZRK7</accession>
<dbReference type="OrthoDB" id="7064118at2"/>
<dbReference type="Proteomes" id="UP000317169">
    <property type="component" value="Unassembled WGS sequence"/>
</dbReference>
<name>A0A507ZRK7_9FLAO</name>